<dbReference type="InterPro" id="IPR018968">
    <property type="entry name" value="Phasin"/>
</dbReference>
<feature type="domain" description="Phasin" evidence="2">
    <location>
        <begin position="89"/>
        <end position="152"/>
    </location>
</feature>
<feature type="region of interest" description="Disordered" evidence="1">
    <location>
        <begin position="171"/>
        <end position="196"/>
    </location>
</feature>
<feature type="region of interest" description="Disordered" evidence="1">
    <location>
        <begin position="1"/>
        <end position="51"/>
    </location>
</feature>
<dbReference type="RefSeq" id="WP_109873337.1">
    <property type="nucleotide sequence ID" value="NZ_QGNA01000007.1"/>
</dbReference>
<name>A0A317F5F6_9PROT</name>
<organism evidence="3 4">
    <name type="scientific">Falsiroseomonas bella</name>
    <dbReference type="NCBI Taxonomy" id="2184016"/>
    <lineage>
        <taxon>Bacteria</taxon>
        <taxon>Pseudomonadati</taxon>
        <taxon>Pseudomonadota</taxon>
        <taxon>Alphaproteobacteria</taxon>
        <taxon>Acetobacterales</taxon>
        <taxon>Roseomonadaceae</taxon>
        <taxon>Falsiroseomonas</taxon>
    </lineage>
</organism>
<dbReference type="Proteomes" id="UP000245765">
    <property type="component" value="Unassembled WGS sequence"/>
</dbReference>
<dbReference type="AlphaFoldDB" id="A0A317F5F6"/>
<sequence length="196" mass="20705">MTEARKPALTRTPAGAGSMRRRRLPLSRAAPGRRRDRRSEEEDDMASRTEEAPLAETLWRLGAVAPWFGGGGLAEMAEPSRRHPVALAMLRGMQQGQQDAVQGALAMADTAVRHALDAGQRLMAARDPVEAMAAQTGLALAFGELAGAPVRAWLDALPKLHECCIDAARQAKDTDHGAAPERRTGADGTGPAAATG</sequence>
<feature type="compositionally biased region" description="Basic residues" evidence="1">
    <location>
        <begin position="19"/>
        <end position="36"/>
    </location>
</feature>
<evidence type="ECO:0000313" key="3">
    <source>
        <dbReference type="EMBL" id="PWS34364.1"/>
    </source>
</evidence>
<keyword evidence="4" id="KW-1185">Reference proteome</keyword>
<accession>A0A317F5F6</accession>
<dbReference type="EMBL" id="QGNA01000007">
    <property type="protein sequence ID" value="PWS34364.1"/>
    <property type="molecule type" value="Genomic_DNA"/>
</dbReference>
<protein>
    <recommendedName>
        <fullName evidence="2">Phasin domain-containing protein</fullName>
    </recommendedName>
</protein>
<comment type="caution">
    <text evidence="3">The sequence shown here is derived from an EMBL/GenBank/DDBJ whole genome shotgun (WGS) entry which is preliminary data.</text>
</comment>
<evidence type="ECO:0000256" key="1">
    <source>
        <dbReference type="SAM" id="MobiDB-lite"/>
    </source>
</evidence>
<proteinExistence type="predicted"/>
<reference evidence="4" key="1">
    <citation type="submission" date="2018-05" db="EMBL/GenBank/DDBJ databases">
        <authorList>
            <person name="Du Z."/>
            <person name="Wang X."/>
        </authorList>
    </citation>
    <scope>NUCLEOTIDE SEQUENCE [LARGE SCALE GENOMIC DNA]</scope>
    <source>
        <strain evidence="4">CQN31</strain>
    </source>
</reference>
<dbReference type="Pfam" id="PF09361">
    <property type="entry name" value="Phasin_2"/>
    <property type="match status" value="1"/>
</dbReference>
<feature type="compositionally biased region" description="Basic and acidic residues" evidence="1">
    <location>
        <begin position="171"/>
        <end position="185"/>
    </location>
</feature>
<evidence type="ECO:0000259" key="2">
    <source>
        <dbReference type="Pfam" id="PF09361"/>
    </source>
</evidence>
<evidence type="ECO:0000313" key="4">
    <source>
        <dbReference type="Proteomes" id="UP000245765"/>
    </source>
</evidence>
<feature type="compositionally biased region" description="Basic and acidic residues" evidence="1">
    <location>
        <begin position="37"/>
        <end position="51"/>
    </location>
</feature>
<gene>
    <name evidence="3" type="ORF">DFH01_25430</name>
</gene>